<dbReference type="AlphaFoldDB" id="A0A127F6R5"/>
<keyword evidence="3 9" id="KW-0812">Transmembrane</keyword>
<dbReference type="RefSeq" id="WP_066922755.1">
    <property type="nucleotide sequence ID" value="NZ_CP011971.1"/>
</dbReference>
<sequence>MVLSVSGLAVGVAGVAQAASAGGEFITPANNDVANLASLQRGARNFVNYCSGCHSAKYLRYSRLAADLGLSDEQVMGNLIFTDARIHDTMRVAMAPDDSANWFGVTPPDLSLITRSRGTDYVYSFLRSFYEDPSRPTGMNNAVLPGTSMPHVLWDLQGTQTAVYDGESDAAHNTVHKKFKGFELARAGSLSPQEFDEFVRDTVNFLDYAGEPMQLQRRSLGVRVLVFLLVFFVLAYLLKKEYWKDVK</sequence>
<dbReference type="SUPFAM" id="SSF46626">
    <property type="entry name" value="Cytochrome c"/>
    <property type="match status" value="1"/>
</dbReference>
<evidence type="ECO:0000256" key="10">
    <source>
        <dbReference type="SAM" id="SignalP"/>
    </source>
</evidence>
<dbReference type="EMBL" id="CP011971">
    <property type="protein sequence ID" value="AMN46133.1"/>
    <property type="molecule type" value="Genomic_DNA"/>
</dbReference>
<feature type="binding site" description="covalent" evidence="8">
    <location>
        <position position="50"/>
    </location>
    <ligand>
        <name>heme c</name>
        <dbReference type="ChEBI" id="CHEBI:61717"/>
    </ligand>
</feature>
<dbReference type="GO" id="GO:0046872">
    <property type="term" value="F:metal ion binding"/>
    <property type="evidence" value="ECO:0007669"/>
    <property type="project" value="UniProtKB-KW"/>
</dbReference>
<keyword evidence="2 8" id="KW-0349">Heme</keyword>
<proteinExistence type="predicted"/>
<evidence type="ECO:0000259" key="11">
    <source>
        <dbReference type="PROSITE" id="PS51007"/>
    </source>
</evidence>
<keyword evidence="13" id="KW-1185">Reference proteome</keyword>
<dbReference type="GO" id="GO:0009055">
    <property type="term" value="F:electron transfer activity"/>
    <property type="evidence" value="ECO:0007669"/>
    <property type="project" value="InterPro"/>
</dbReference>
<dbReference type="GO" id="GO:0020037">
    <property type="term" value="F:heme binding"/>
    <property type="evidence" value="ECO:0007669"/>
    <property type="project" value="InterPro"/>
</dbReference>
<evidence type="ECO:0000256" key="7">
    <source>
        <dbReference type="ARBA" id="ARBA00023136"/>
    </source>
</evidence>
<organism evidence="12 13">
    <name type="scientific">Steroidobacter denitrificans</name>
    <dbReference type="NCBI Taxonomy" id="465721"/>
    <lineage>
        <taxon>Bacteria</taxon>
        <taxon>Pseudomonadati</taxon>
        <taxon>Pseudomonadota</taxon>
        <taxon>Gammaproteobacteria</taxon>
        <taxon>Steroidobacterales</taxon>
        <taxon>Steroidobacteraceae</taxon>
        <taxon>Steroidobacter</taxon>
    </lineage>
</organism>
<dbReference type="PANTHER" id="PTHR10266">
    <property type="entry name" value="CYTOCHROME C1"/>
    <property type="match status" value="1"/>
</dbReference>
<dbReference type="STRING" id="465721.ACG33_03205"/>
<feature type="binding site" description="covalent" evidence="8">
    <location>
        <position position="54"/>
    </location>
    <ligand>
        <name>heme c</name>
        <dbReference type="ChEBI" id="CHEBI:61717"/>
    </ligand>
</feature>
<dbReference type="GO" id="GO:0016020">
    <property type="term" value="C:membrane"/>
    <property type="evidence" value="ECO:0007669"/>
    <property type="project" value="UniProtKB-SubCell"/>
</dbReference>
<evidence type="ECO:0000256" key="9">
    <source>
        <dbReference type="SAM" id="Phobius"/>
    </source>
</evidence>
<dbReference type="Gene3D" id="1.20.5.100">
    <property type="entry name" value="Cytochrome c1, transmembrane anchor, C-terminal"/>
    <property type="match status" value="1"/>
</dbReference>
<keyword evidence="7 9" id="KW-0472">Membrane</keyword>
<evidence type="ECO:0000313" key="12">
    <source>
        <dbReference type="EMBL" id="AMN46133.1"/>
    </source>
</evidence>
<dbReference type="PATRIC" id="fig|465721.4.peg.692"/>
<dbReference type="InterPro" id="IPR036909">
    <property type="entry name" value="Cyt_c-like_dom_sf"/>
</dbReference>
<keyword evidence="4 8" id="KW-0479">Metal-binding</keyword>
<dbReference type="KEGG" id="sdf:ACG33_03205"/>
<protein>
    <recommendedName>
        <fullName evidence="11">Cytochrome c domain-containing protein</fullName>
    </recommendedName>
</protein>
<comment type="subcellular location">
    <subcellularLocation>
        <location evidence="1">Membrane</location>
    </subcellularLocation>
</comment>
<dbReference type="InterPro" id="IPR009056">
    <property type="entry name" value="Cyt_c-like_dom"/>
</dbReference>
<evidence type="ECO:0000313" key="13">
    <source>
        <dbReference type="Proteomes" id="UP000070250"/>
    </source>
</evidence>
<keyword evidence="6 8" id="KW-0408">Iron</keyword>
<reference evidence="12 13" key="1">
    <citation type="submission" date="2015-06" db="EMBL/GenBank/DDBJ databases">
        <title>A Comprehensive Approach to Explore the Metabolic and Phylogenetic Diversity of Bacterial Steroid Degradation in the Environment: Testosterone as an Example.</title>
        <authorList>
            <person name="Yang F.-C."/>
            <person name="Chen Y.-L."/>
            <person name="Yu C.-P."/>
            <person name="Tang S.-L."/>
            <person name="Wang P.-H."/>
            <person name="Ismail W."/>
            <person name="Wang C.-H."/>
            <person name="Yang C.-Y."/>
            <person name="Chiang Y.-R."/>
        </authorList>
    </citation>
    <scope>NUCLEOTIDE SEQUENCE [LARGE SCALE GENOMIC DNA]</scope>
    <source>
        <strain evidence="12 13">DSM 18526</strain>
    </source>
</reference>
<evidence type="ECO:0000256" key="1">
    <source>
        <dbReference type="ARBA" id="ARBA00004370"/>
    </source>
</evidence>
<evidence type="ECO:0000256" key="5">
    <source>
        <dbReference type="ARBA" id="ARBA00022989"/>
    </source>
</evidence>
<evidence type="ECO:0000256" key="4">
    <source>
        <dbReference type="ARBA" id="ARBA00022723"/>
    </source>
</evidence>
<name>A0A127F6R5_STEDE</name>
<accession>A0A127F6R5</accession>
<dbReference type="InterPro" id="IPR002326">
    <property type="entry name" value="Cyt_c1"/>
</dbReference>
<dbReference type="Pfam" id="PF02167">
    <property type="entry name" value="Cytochrom_C1"/>
    <property type="match status" value="2"/>
</dbReference>
<dbReference type="PROSITE" id="PS51007">
    <property type="entry name" value="CYTC"/>
    <property type="match status" value="1"/>
</dbReference>
<evidence type="ECO:0000256" key="3">
    <source>
        <dbReference type="ARBA" id="ARBA00022692"/>
    </source>
</evidence>
<comment type="cofactor">
    <cofactor evidence="8">
        <name>heme c</name>
        <dbReference type="ChEBI" id="CHEBI:61717"/>
    </cofactor>
    <text evidence="8">Binds 1 heme c group covalently per subunit.</text>
</comment>
<feature type="transmembrane region" description="Helical" evidence="9">
    <location>
        <begin position="220"/>
        <end position="238"/>
    </location>
</feature>
<evidence type="ECO:0000256" key="8">
    <source>
        <dbReference type="PIRSR" id="PIRSR602326-1"/>
    </source>
</evidence>
<evidence type="ECO:0000256" key="2">
    <source>
        <dbReference type="ARBA" id="ARBA00022617"/>
    </source>
</evidence>
<keyword evidence="10" id="KW-0732">Signal</keyword>
<dbReference type="Proteomes" id="UP000070250">
    <property type="component" value="Chromosome"/>
</dbReference>
<gene>
    <name evidence="12" type="ORF">ACG33_03205</name>
</gene>
<keyword evidence="5 9" id="KW-1133">Transmembrane helix</keyword>
<feature type="domain" description="Cytochrome c" evidence="11">
    <location>
        <begin position="37"/>
        <end position="206"/>
    </location>
</feature>
<evidence type="ECO:0000256" key="6">
    <source>
        <dbReference type="ARBA" id="ARBA00023004"/>
    </source>
</evidence>
<dbReference type="Gene3D" id="1.10.760.10">
    <property type="entry name" value="Cytochrome c-like domain"/>
    <property type="match status" value="1"/>
</dbReference>
<dbReference type="PANTHER" id="PTHR10266:SF3">
    <property type="entry name" value="CYTOCHROME C1, HEME PROTEIN, MITOCHONDRIAL"/>
    <property type="match status" value="1"/>
</dbReference>
<feature type="chain" id="PRO_5007448271" description="Cytochrome c domain-containing protein" evidence="10">
    <location>
        <begin position="19"/>
        <end position="247"/>
    </location>
</feature>
<feature type="binding site" description="covalent" evidence="8">
    <location>
        <position position="53"/>
    </location>
    <ligand>
        <name>heme c</name>
        <dbReference type="ChEBI" id="CHEBI:61717"/>
    </ligand>
</feature>
<feature type="signal peptide" evidence="10">
    <location>
        <begin position="1"/>
        <end position="18"/>
    </location>
</feature>